<dbReference type="NCBIfam" id="NF010932">
    <property type="entry name" value="PRK14352.1"/>
    <property type="match status" value="1"/>
</dbReference>
<evidence type="ECO:0000313" key="23">
    <source>
        <dbReference type="EMBL" id="AQP51388.1"/>
    </source>
</evidence>
<dbReference type="GO" id="GO:0019134">
    <property type="term" value="F:glucosamine-1-phosphate N-acetyltransferase activity"/>
    <property type="evidence" value="ECO:0007669"/>
    <property type="project" value="UniProtKB-UniRule"/>
</dbReference>
<evidence type="ECO:0000256" key="10">
    <source>
        <dbReference type="ARBA" id="ARBA00022737"/>
    </source>
</evidence>
<evidence type="ECO:0000259" key="22">
    <source>
        <dbReference type="Pfam" id="PF00483"/>
    </source>
</evidence>
<dbReference type="Gene3D" id="3.90.550.10">
    <property type="entry name" value="Spore Coat Polysaccharide Biosynthesis Protein SpsA, Chain A"/>
    <property type="match status" value="1"/>
</dbReference>
<keyword evidence="10 20" id="KW-0677">Repeat</keyword>
<feature type="region of interest" description="Pyrophosphorylase" evidence="20">
    <location>
        <begin position="1"/>
        <end position="239"/>
    </location>
</feature>
<dbReference type="HAMAP" id="MF_01631">
    <property type="entry name" value="GlmU"/>
    <property type="match status" value="1"/>
</dbReference>
<feature type="binding site" evidence="20">
    <location>
        <position position="414"/>
    </location>
    <ligand>
        <name>acetyl-CoA</name>
        <dbReference type="ChEBI" id="CHEBI:57288"/>
    </ligand>
</feature>
<keyword evidence="12 20" id="KW-0133">Cell shape</keyword>
<feature type="binding site" evidence="20">
    <location>
        <position position="179"/>
    </location>
    <ligand>
        <name>UDP-N-acetyl-alpha-D-glucosamine</name>
        <dbReference type="ChEBI" id="CHEBI:57705"/>
    </ligand>
</feature>
<keyword evidence="6 20" id="KW-0963">Cytoplasm</keyword>
<evidence type="ECO:0000256" key="9">
    <source>
        <dbReference type="ARBA" id="ARBA00022723"/>
    </source>
</evidence>
<dbReference type="CDD" id="cd03353">
    <property type="entry name" value="LbH_GlmU_C"/>
    <property type="match status" value="1"/>
</dbReference>
<evidence type="ECO:0000256" key="3">
    <source>
        <dbReference type="ARBA" id="ARBA00005208"/>
    </source>
</evidence>
<dbReference type="GO" id="GO:0005737">
    <property type="term" value="C:cytoplasm"/>
    <property type="evidence" value="ECO:0007669"/>
    <property type="project" value="UniProtKB-SubCell"/>
</dbReference>
<keyword evidence="15 20" id="KW-0012">Acyltransferase</keyword>
<dbReference type="UniPathway" id="UPA00113">
    <property type="reaction ID" value="UER00532"/>
</dbReference>
<dbReference type="InterPro" id="IPR005835">
    <property type="entry name" value="NTP_transferase_dom"/>
</dbReference>
<dbReference type="STRING" id="399497.BW733_11740"/>
<feature type="region of interest" description="N-acetyltransferase" evidence="20">
    <location>
        <begin position="261"/>
        <end position="491"/>
    </location>
</feature>
<feature type="binding site" evidence="20">
    <location>
        <position position="449"/>
    </location>
    <ligand>
        <name>acetyl-CoA</name>
        <dbReference type="ChEBI" id="CHEBI:57288"/>
    </ligand>
</feature>
<feature type="binding site" evidence="20">
    <location>
        <position position="150"/>
    </location>
    <ligand>
        <name>UDP-N-acetyl-alpha-D-glucosamine</name>
        <dbReference type="ChEBI" id="CHEBI:57705"/>
    </ligand>
</feature>
<evidence type="ECO:0000256" key="8">
    <source>
        <dbReference type="ARBA" id="ARBA00022695"/>
    </source>
</evidence>
<feature type="binding site" evidence="20">
    <location>
        <position position="30"/>
    </location>
    <ligand>
        <name>UDP-N-acetyl-alpha-D-glucosamine</name>
        <dbReference type="ChEBI" id="CHEBI:57705"/>
    </ligand>
</feature>
<feature type="binding site" evidence="20">
    <location>
        <position position="342"/>
    </location>
    <ligand>
        <name>UDP-N-acetyl-alpha-D-glucosamine</name>
        <dbReference type="ChEBI" id="CHEBI:57705"/>
    </ligand>
</feature>
<feature type="binding site" evidence="20">
    <location>
        <position position="164"/>
    </location>
    <ligand>
        <name>UDP-N-acetyl-alpha-D-glucosamine</name>
        <dbReference type="ChEBI" id="CHEBI:57705"/>
    </ligand>
</feature>
<feature type="binding site" evidence="20">
    <location>
        <position position="113"/>
    </location>
    <ligand>
        <name>Mg(2+)</name>
        <dbReference type="ChEBI" id="CHEBI:18420"/>
    </ligand>
</feature>
<dbReference type="GO" id="GO:0071555">
    <property type="term" value="P:cell wall organization"/>
    <property type="evidence" value="ECO:0007669"/>
    <property type="project" value="UniProtKB-KW"/>
</dbReference>
<feature type="binding site" evidence="20">
    <location>
        <position position="237"/>
    </location>
    <ligand>
        <name>UDP-N-acetyl-alpha-D-glucosamine</name>
        <dbReference type="ChEBI" id="CHEBI:57705"/>
    </ligand>
</feature>
<evidence type="ECO:0000256" key="18">
    <source>
        <dbReference type="ARBA" id="ARBA00048493"/>
    </source>
</evidence>
<dbReference type="Gene3D" id="2.160.10.10">
    <property type="entry name" value="Hexapeptide repeat proteins"/>
    <property type="match status" value="1"/>
</dbReference>
<feature type="binding site" evidence="20">
    <location>
        <position position="360"/>
    </location>
    <ligand>
        <name>UDP-N-acetyl-alpha-D-glucosamine</name>
        <dbReference type="ChEBI" id="CHEBI:57705"/>
    </ligand>
</feature>
<evidence type="ECO:0000256" key="12">
    <source>
        <dbReference type="ARBA" id="ARBA00022960"/>
    </source>
</evidence>
<feature type="binding site" evidence="20">
    <location>
        <position position="83"/>
    </location>
    <ligand>
        <name>UDP-N-acetyl-alpha-D-glucosamine</name>
        <dbReference type="ChEBI" id="CHEBI:57705"/>
    </ligand>
</feature>
<comment type="cofactor">
    <cofactor evidence="20">
        <name>Mg(2+)</name>
        <dbReference type="ChEBI" id="CHEBI:18420"/>
    </cofactor>
    <text evidence="20">Binds 1 Mg(2+) ion per subunit.</text>
</comment>
<protein>
    <recommendedName>
        <fullName evidence="20">Bifunctional protein GlmU</fullName>
    </recommendedName>
    <domain>
        <recommendedName>
            <fullName evidence="20">UDP-N-acetylglucosamine pyrophosphorylase</fullName>
            <ecNumber evidence="20">2.7.7.23</ecNumber>
        </recommendedName>
        <alternativeName>
            <fullName evidence="20">N-acetylglucosamine-1-phosphate uridyltransferase</fullName>
        </alternativeName>
    </domain>
    <domain>
        <recommendedName>
            <fullName evidence="20">Glucosamine-1-phosphate N-acetyltransferase</fullName>
            <ecNumber evidence="20">2.3.1.157</ecNumber>
        </recommendedName>
    </domain>
</protein>
<dbReference type="SUPFAM" id="SSF53448">
    <property type="entry name" value="Nucleotide-diphospho-sugar transferases"/>
    <property type="match status" value="1"/>
</dbReference>
<dbReference type="UniPathway" id="UPA00973"/>
<dbReference type="InterPro" id="IPR018357">
    <property type="entry name" value="Hexapep_transf_CS"/>
</dbReference>
<dbReference type="GO" id="GO:0009245">
    <property type="term" value="P:lipid A biosynthetic process"/>
    <property type="evidence" value="ECO:0007669"/>
    <property type="project" value="UniProtKB-UniRule"/>
</dbReference>
<reference evidence="23 24" key="1">
    <citation type="journal article" date="2008" name="Int. J. Syst. Evol. Microbiol.">
        <title>Tessaracoccus flavescens sp. nov., isolated from marine sediment.</title>
        <authorList>
            <person name="Lee D.W."/>
            <person name="Lee S.D."/>
        </authorList>
    </citation>
    <scope>NUCLEOTIDE SEQUENCE [LARGE SCALE GENOMIC DNA]</scope>
    <source>
        <strain evidence="23 24">SST-39T</strain>
    </source>
</reference>
<dbReference type="InterPro" id="IPR029044">
    <property type="entry name" value="Nucleotide-diphossugar_trans"/>
</dbReference>
<dbReference type="InterPro" id="IPR050065">
    <property type="entry name" value="GlmU-like"/>
</dbReference>
<gene>
    <name evidence="20" type="primary">glmU</name>
    <name evidence="23" type="ORF">BW733_11740</name>
</gene>
<sequence length="491" mass="51012">MSTDSELAPVAAVVVLAAGGGTRMKSAKSKLLHEVAGKPMLSFAVSAAAALDPEHLVVVVGHLREQVEAQLEQLSAAVTTAVQDQQLGTGHAVACGLAGLGQLEGEVVVTYADVPMLTGDTLRDLVSTHRGNLNAVTILTAEVEDPTGYGRIVREGEAVTSIVEHKDASDAQLAITEINSGIYVFDAATLRDGLASLTTDNAQGEQYLTDVVHFAAQRSQRVGAHVIDDVWQTEGVNDRVQLARMNAEMNRRIRDAWMREGVTMIDPTSTWIDVDVDLAQDVTLLPGVILQGATTIGEGATIGPDTTLMDVEVGPRAEVTRTHGSFAVVGEEASVGPFSYLRPGTILGKGGKIGAFVETKNATIGDGAKVPHLAYCGDAVVDDGANIGAGTIFANYDGIKKSTTHVGKNAFVGSNSVLVAPVDIGPGALVAAGSAITEDVPAGALGVARGRQRNVEGWVNDRRPTSKQAAAAADSDGAIHPAVLESRKKKA</sequence>
<dbReference type="EMBL" id="CP019607">
    <property type="protein sequence ID" value="AQP51388.1"/>
    <property type="molecule type" value="Genomic_DNA"/>
</dbReference>
<comment type="catalytic activity">
    <reaction evidence="18 20">
        <text>N-acetyl-alpha-D-glucosamine 1-phosphate + UTP + H(+) = UDP-N-acetyl-alpha-D-glucosamine + diphosphate</text>
        <dbReference type="Rhea" id="RHEA:13509"/>
        <dbReference type="ChEBI" id="CHEBI:15378"/>
        <dbReference type="ChEBI" id="CHEBI:33019"/>
        <dbReference type="ChEBI" id="CHEBI:46398"/>
        <dbReference type="ChEBI" id="CHEBI:57705"/>
        <dbReference type="ChEBI" id="CHEBI:57776"/>
        <dbReference type="EC" id="2.7.7.23"/>
    </reaction>
</comment>
<evidence type="ECO:0000256" key="4">
    <source>
        <dbReference type="ARBA" id="ARBA00007707"/>
    </source>
</evidence>
<keyword evidence="11 20" id="KW-0460">Magnesium</keyword>
<comment type="subcellular location">
    <subcellularLocation>
        <location evidence="1 20">Cytoplasm</location>
    </subcellularLocation>
</comment>
<evidence type="ECO:0000256" key="14">
    <source>
        <dbReference type="ARBA" id="ARBA00023268"/>
    </source>
</evidence>
<dbReference type="GO" id="GO:0009252">
    <property type="term" value="P:peptidoglycan biosynthetic process"/>
    <property type="evidence" value="ECO:0007669"/>
    <property type="project" value="UniProtKB-UniRule"/>
</dbReference>
<evidence type="ECO:0000256" key="11">
    <source>
        <dbReference type="ARBA" id="ARBA00022842"/>
    </source>
</evidence>
<feature type="binding site" evidence="20">
    <location>
        <position position="432"/>
    </location>
    <ligand>
        <name>acetyl-CoA</name>
        <dbReference type="ChEBI" id="CHEBI:57288"/>
    </ligand>
</feature>
<comment type="pathway">
    <text evidence="3 20">Nucleotide-sugar biosynthesis; UDP-N-acetyl-alpha-D-glucosamine biosynthesis; UDP-N-acetyl-alpha-D-glucosamine from N-acetyl-alpha-D-glucosamine 1-phosphate: step 1/1.</text>
</comment>
<feature type="binding site" evidence="20">
    <location>
        <begin position="16"/>
        <end position="19"/>
    </location>
    <ligand>
        <name>UDP-N-acetyl-alpha-D-glucosamine</name>
        <dbReference type="ChEBI" id="CHEBI:57705"/>
    </ligand>
</feature>
<evidence type="ECO:0000256" key="6">
    <source>
        <dbReference type="ARBA" id="ARBA00022490"/>
    </source>
</evidence>
<comment type="catalytic activity">
    <reaction evidence="17 20">
        <text>alpha-D-glucosamine 1-phosphate + acetyl-CoA = N-acetyl-alpha-D-glucosamine 1-phosphate + CoA + H(+)</text>
        <dbReference type="Rhea" id="RHEA:13725"/>
        <dbReference type="ChEBI" id="CHEBI:15378"/>
        <dbReference type="ChEBI" id="CHEBI:57287"/>
        <dbReference type="ChEBI" id="CHEBI:57288"/>
        <dbReference type="ChEBI" id="CHEBI:57776"/>
        <dbReference type="ChEBI" id="CHEBI:58516"/>
        <dbReference type="EC" id="2.3.1.157"/>
    </reaction>
</comment>
<dbReference type="Pfam" id="PF00483">
    <property type="entry name" value="NTP_transferase"/>
    <property type="match status" value="1"/>
</dbReference>
<evidence type="ECO:0000313" key="24">
    <source>
        <dbReference type="Proteomes" id="UP000188235"/>
    </source>
</evidence>
<comment type="caution">
    <text evidence="20">Lacks conserved residue(s) required for the propagation of feature annotation.</text>
</comment>
<feature type="binding site" evidence="20">
    <location>
        <position position="386"/>
    </location>
    <ligand>
        <name>UDP-N-acetyl-alpha-D-glucosamine</name>
        <dbReference type="ChEBI" id="CHEBI:57705"/>
    </ligand>
</feature>
<accession>A0A1Q2CZ56</accession>
<keyword evidence="9 20" id="KW-0479">Metal-binding</keyword>
<feature type="region of interest" description="Disordered" evidence="21">
    <location>
        <begin position="460"/>
        <end position="491"/>
    </location>
</feature>
<evidence type="ECO:0000256" key="15">
    <source>
        <dbReference type="ARBA" id="ARBA00023315"/>
    </source>
</evidence>
<dbReference type="InterPro" id="IPR005882">
    <property type="entry name" value="Bifunctional_GlmU"/>
</dbReference>
<proteinExistence type="inferred from homology"/>
<evidence type="ECO:0000256" key="16">
    <source>
        <dbReference type="ARBA" id="ARBA00023316"/>
    </source>
</evidence>
<evidence type="ECO:0000256" key="20">
    <source>
        <dbReference type="HAMAP-Rule" id="MF_01631"/>
    </source>
</evidence>
<feature type="binding site" evidence="20">
    <location>
        <position position="375"/>
    </location>
    <ligand>
        <name>UDP-N-acetyl-alpha-D-glucosamine</name>
        <dbReference type="ChEBI" id="CHEBI:57705"/>
    </ligand>
</feature>
<evidence type="ECO:0000256" key="1">
    <source>
        <dbReference type="ARBA" id="ARBA00004496"/>
    </source>
</evidence>
<evidence type="ECO:0000256" key="2">
    <source>
        <dbReference type="ARBA" id="ARBA00005166"/>
    </source>
</evidence>
<feature type="binding site" evidence="20">
    <location>
        <begin position="88"/>
        <end position="89"/>
    </location>
    <ligand>
        <name>UDP-N-acetyl-alpha-D-glucosamine</name>
        <dbReference type="ChEBI" id="CHEBI:57705"/>
    </ligand>
</feature>
<dbReference type="KEGG" id="tfa:BW733_11740"/>
<organism evidence="23 24">
    <name type="scientific">Tessaracoccus flavescens</name>
    <dbReference type="NCBI Taxonomy" id="399497"/>
    <lineage>
        <taxon>Bacteria</taxon>
        <taxon>Bacillati</taxon>
        <taxon>Actinomycetota</taxon>
        <taxon>Actinomycetes</taxon>
        <taxon>Propionibacteriales</taxon>
        <taxon>Propionibacteriaceae</taxon>
        <taxon>Tessaracoccus</taxon>
    </lineage>
</organism>
<name>A0A1Q2CZ56_9ACTN</name>
<dbReference type="PANTHER" id="PTHR43584:SF3">
    <property type="entry name" value="BIFUNCTIONAL PROTEIN GLMU"/>
    <property type="match status" value="1"/>
</dbReference>
<dbReference type="InterPro" id="IPR038009">
    <property type="entry name" value="GlmU_C_LbH"/>
</dbReference>
<dbReference type="Proteomes" id="UP000188235">
    <property type="component" value="Chromosome"/>
</dbReference>
<evidence type="ECO:0000256" key="13">
    <source>
        <dbReference type="ARBA" id="ARBA00022984"/>
    </source>
</evidence>
<keyword evidence="8 20" id="KW-0548">Nucleotidyltransferase</keyword>
<feature type="region of interest" description="Linker" evidence="20">
    <location>
        <begin position="240"/>
        <end position="260"/>
    </location>
</feature>
<keyword evidence="24" id="KW-1185">Reference proteome</keyword>
<feature type="binding site" evidence="20">
    <location>
        <position position="389"/>
    </location>
    <ligand>
        <name>acetyl-CoA</name>
        <dbReference type="ChEBI" id="CHEBI:57288"/>
    </ligand>
</feature>
<dbReference type="GO" id="GO:0000902">
    <property type="term" value="P:cell morphogenesis"/>
    <property type="evidence" value="ECO:0007669"/>
    <property type="project" value="UniProtKB-UniRule"/>
</dbReference>
<dbReference type="EC" id="2.3.1.157" evidence="20"/>
<feature type="binding site" evidence="20">
    <location>
        <position position="237"/>
    </location>
    <ligand>
        <name>Mg(2+)</name>
        <dbReference type="ChEBI" id="CHEBI:18420"/>
    </ligand>
</feature>
<dbReference type="PROSITE" id="PS00101">
    <property type="entry name" value="HEXAPEP_TRANSFERASES"/>
    <property type="match status" value="1"/>
</dbReference>
<keyword evidence="14 20" id="KW-0511">Multifunctional enzyme</keyword>
<evidence type="ECO:0000256" key="5">
    <source>
        <dbReference type="ARBA" id="ARBA00007947"/>
    </source>
</evidence>
<evidence type="ECO:0000256" key="7">
    <source>
        <dbReference type="ARBA" id="ARBA00022679"/>
    </source>
</evidence>
<dbReference type="Pfam" id="PF14602">
    <property type="entry name" value="Hexapep_2"/>
    <property type="match status" value="1"/>
</dbReference>
<dbReference type="PANTHER" id="PTHR43584">
    <property type="entry name" value="NUCLEOTIDYL TRANSFERASE"/>
    <property type="match status" value="1"/>
</dbReference>
<evidence type="ECO:0000256" key="21">
    <source>
        <dbReference type="SAM" id="MobiDB-lite"/>
    </source>
</evidence>
<feature type="domain" description="Nucleotidyl transferase" evidence="22">
    <location>
        <begin position="13"/>
        <end position="232"/>
    </location>
</feature>
<evidence type="ECO:0000256" key="19">
    <source>
        <dbReference type="ARBA" id="ARBA00049628"/>
    </source>
</evidence>
<dbReference type="GO" id="GO:0008360">
    <property type="term" value="P:regulation of cell shape"/>
    <property type="evidence" value="ECO:0007669"/>
    <property type="project" value="UniProtKB-KW"/>
</dbReference>
<dbReference type="AlphaFoldDB" id="A0A1Q2CZ56"/>
<keyword evidence="16 20" id="KW-0961">Cell wall biogenesis/degradation</keyword>
<comment type="function">
    <text evidence="19 20">Catalyzes the last two sequential reactions in the de novo biosynthetic pathway for UDP-N-acetylglucosamine (UDP-GlcNAc). The C-terminal domain catalyzes the transfer of acetyl group from acetyl coenzyme A to glucosamine-1-phosphate (GlcN-1-P) to produce N-acetylglucosamine-1-phosphate (GlcNAc-1-P), which is converted into UDP-GlcNAc by the transfer of uridine 5-monophosphate (from uridine 5-triphosphate), a reaction catalyzed by the N-terminal domain.</text>
</comment>
<dbReference type="GO" id="GO:0006048">
    <property type="term" value="P:UDP-N-acetylglucosamine biosynthetic process"/>
    <property type="evidence" value="ECO:0007669"/>
    <property type="project" value="UniProtKB-UniPathway"/>
</dbReference>
<dbReference type="SUPFAM" id="SSF51161">
    <property type="entry name" value="Trimeric LpxA-like enzymes"/>
    <property type="match status" value="1"/>
</dbReference>
<dbReference type="GO" id="GO:0003977">
    <property type="term" value="F:UDP-N-acetylglucosamine diphosphorylase activity"/>
    <property type="evidence" value="ECO:0007669"/>
    <property type="project" value="UniProtKB-UniRule"/>
</dbReference>
<comment type="similarity">
    <text evidence="5 20">In the N-terminal section; belongs to the N-acetylglucosamine-1-phosphate uridyltransferase family.</text>
</comment>
<dbReference type="CDD" id="cd02540">
    <property type="entry name" value="GT2_GlmU_N_bac"/>
    <property type="match status" value="1"/>
</dbReference>
<dbReference type="EC" id="2.7.7.23" evidence="20"/>
<comment type="subunit">
    <text evidence="20">Homotrimer.</text>
</comment>
<comment type="similarity">
    <text evidence="4 20">In the C-terminal section; belongs to the transferase hexapeptide repeat family.</text>
</comment>
<dbReference type="NCBIfam" id="TIGR01173">
    <property type="entry name" value="glmU"/>
    <property type="match status" value="1"/>
</dbReference>
<feature type="active site" description="Proton acceptor" evidence="20">
    <location>
        <position position="372"/>
    </location>
</feature>
<dbReference type="InterPro" id="IPR011004">
    <property type="entry name" value="Trimer_LpxA-like_sf"/>
</dbReference>
<comment type="pathway">
    <text evidence="20">Bacterial outer membrane biogenesis; LPS lipid A biosynthesis.</text>
</comment>
<dbReference type="InterPro" id="IPR001451">
    <property type="entry name" value="Hexapep"/>
</dbReference>
<keyword evidence="13 20" id="KW-0573">Peptidoglycan synthesis</keyword>
<evidence type="ECO:0000256" key="17">
    <source>
        <dbReference type="ARBA" id="ARBA00048247"/>
    </source>
</evidence>
<comment type="pathway">
    <text evidence="2 20">Nucleotide-sugar biosynthesis; UDP-N-acetyl-alpha-D-glucosamine biosynthesis; N-acetyl-alpha-D-glucosamine 1-phosphate from alpha-D-glucosamine 6-phosphate (route II): step 2/2.</text>
</comment>
<dbReference type="GO" id="GO:0016020">
    <property type="term" value="C:membrane"/>
    <property type="evidence" value="ECO:0007669"/>
    <property type="project" value="GOC"/>
</dbReference>
<dbReference type="GO" id="GO:0000287">
    <property type="term" value="F:magnesium ion binding"/>
    <property type="evidence" value="ECO:0007669"/>
    <property type="project" value="UniProtKB-UniRule"/>
</dbReference>
<feature type="binding site" evidence="20">
    <location>
        <begin position="395"/>
        <end position="396"/>
    </location>
    <ligand>
        <name>acetyl-CoA</name>
        <dbReference type="ChEBI" id="CHEBI:57288"/>
    </ligand>
</feature>
<keyword evidence="7 20" id="KW-0808">Transferase</keyword>